<evidence type="ECO:0000256" key="3">
    <source>
        <dbReference type="ARBA" id="ARBA00023242"/>
    </source>
</evidence>
<evidence type="ECO:0000256" key="2">
    <source>
        <dbReference type="ARBA" id="ARBA00005625"/>
    </source>
</evidence>
<gene>
    <name evidence="5" type="ORF">OXX778_LOCUS6822</name>
</gene>
<dbReference type="GO" id="GO:0045089">
    <property type="term" value="P:positive regulation of innate immune response"/>
    <property type="evidence" value="ECO:0007669"/>
    <property type="project" value="TreeGrafter"/>
</dbReference>
<comment type="subcellular location">
    <subcellularLocation>
        <location evidence="1">Nucleus</location>
    </subcellularLocation>
</comment>
<dbReference type="GO" id="GO:0005634">
    <property type="term" value="C:nucleus"/>
    <property type="evidence" value="ECO:0007669"/>
    <property type="project" value="UniProtKB-SubCell"/>
</dbReference>
<keyword evidence="3" id="KW-0539">Nucleus</keyword>
<evidence type="ECO:0000313" key="5">
    <source>
        <dbReference type="EMBL" id="CAF0808020.1"/>
    </source>
</evidence>
<sequence length="231" mass="26327">MACCTTISPLNSSQKRRTSAMFDFPHSAKRRRPLSSNNLTNSTSTMFTTSSSLSNKSVIIDSSVDKKQSPFQNIPYSPMSGMMTDLDANENQYKNELMERIRHEAKRLIRRRQLGVSSVNMVGNNVVENSSSESSLTSEPLSPSQSDTNNNSDLIKNSKKSILSHNDVPLFSMNQVNSLCDKMIQEREQFIREQYDKILAQKLNEQYDAFVKFTHEQIQRRFEASQCTYVS</sequence>
<organism evidence="5 6">
    <name type="scientific">Brachionus calyciflorus</name>
    <dbReference type="NCBI Taxonomy" id="104777"/>
    <lineage>
        <taxon>Eukaryota</taxon>
        <taxon>Metazoa</taxon>
        <taxon>Spiralia</taxon>
        <taxon>Gnathifera</taxon>
        <taxon>Rotifera</taxon>
        <taxon>Eurotatoria</taxon>
        <taxon>Monogononta</taxon>
        <taxon>Pseudotrocha</taxon>
        <taxon>Ploima</taxon>
        <taxon>Brachionidae</taxon>
        <taxon>Brachionus</taxon>
    </lineage>
</organism>
<dbReference type="AlphaFoldDB" id="A0A813T7U9"/>
<reference evidence="5" key="1">
    <citation type="submission" date="2021-02" db="EMBL/GenBank/DDBJ databases">
        <authorList>
            <person name="Nowell W R."/>
        </authorList>
    </citation>
    <scope>NUCLEOTIDE SEQUENCE</scope>
    <source>
        <strain evidence="5">Ploen Becks lab</strain>
    </source>
</reference>
<evidence type="ECO:0000313" key="6">
    <source>
        <dbReference type="Proteomes" id="UP000663879"/>
    </source>
</evidence>
<dbReference type="GO" id="GO:0045944">
    <property type="term" value="P:positive regulation of transcription by RNA polymerase II"/>
    <property type="evidence" value="ECO:0007669"/>
    <property type="project" value="TreeGrafter"/>
</dbReference>
<name>A0A813T7U9_9BILA</name>
<feature type="region of interest" description="Disordered" evidence="4">
    <location>
        <begin position="29"/>
        <end position="48"/>
    </location>
</feature>
<evidence type="ECO:0000256" key="1">
    <source>
        <dbReference type="ARBA" id="ARBA00004123"/>
    </source>
</evidence>
<dbReference type="PANTHER" id="PTHR13293">
    <property type="entry name" value="AKIRIN-RELATED"/>
    <property type="match status" value="1"/>
</dbReference>
<dbReference type="EMBL" id="CAJNOC010000832">
    <property type="protein sequence ID" value="CAF0808020.1"/>
    <property type="molecule type" value="Genomic_DNA"/>
</dbReference>
<dbReference type="GO" id="GO:0003712">
    <property type="term" value="F:transcription coregulator activity"/>
    <property type="evidence" value="ECO:0007669"/>
    <property type="project" value="TreeGrafter"/>
</dbReference>
<keyword evidence="6" id="KW-1185">Reference proteome</keyword>
<dbReference type="GO" id="GO:0000785">
    <property type="term" value="C:chromatin"/>
    <property type="evidence" value="ECO:0007669"/>
    <property type="project" value="TreeGrafter"/>
</dbReference>
<evidence type="ECO:0000256" key="4">
    <source>
        <dbReference type="SAM" id="MobiDB-lite"/>
    </source>
</evidence>
<dbReference type="OrthoDB" id="10039914at2759"/>
<comment type="caution">
    <text evidence="5">The sequence shown here is derived from an EMBL/GenBank/DDBJ whole genome shotgun (WGS) entry which is preliminary data.</text>
</comment>
<feature type="compositionally biased region" description="Low complexity" evidence="4">
    <location>
        <begin position="128"/>
        <end position="146"/>
    </location>
</feature>
<protein>
    <recommendedName>
        <fullName evidence="7">Akirin</fullName>
    </recommendedName>
</protein>
<feature type="region of interest" description="Disordered" evidence="4">
    <location>
        <begin position="128"/>
        <end position="155"/>
    </location>
</feature>
<proteinExistence type="inferred from homology"/>
<accession>A0A813T7U9</accession>
<dbReference type="Proteomes" id="UP000663879">
    <property type="component" value="Unassembled WGS sequence"/>
</dbReference>
<evidence type="ECO:0008006" key="7">
    <source>
        <dbReference type="Google" id="ProtNLM"/>
    </source>
</evidence>
<feature type="compositionally biased region" description="Low complexity" evidence="4">
    <location>
        <begin position="34"/>
        <end position="48"/>
    </location>
</feature>
<comment type="similarity">
    <text evidence="2">Belongs to the akirin family.</text>
</comment>
<dbReference type="InterPro" id="IPR024132">
    <property type="entry name" value="Akirin"/>
</dbReference>
<dbReference type="PANTHER" id="PTHR13293:SF6">
    <property type="entry name" value="AKIRIN-RELATED"/>
    <property type="match status" value="1"/>
</dbReference>